<comment type="caution">
    <text evidence="2">The sequence shown here is derived from an EMBL/GenBank/DDBJ whole genome shotgun (WGS) entry which is preliminary data.</text>
</comment>
<evidence type="ECO:0000256" key="1">
    <source>
        <dbReference type="SAM" id="MobiDB-lite"/>
    </source>
</evidence>
<proteinExistence type="predicted"/>
<evidence type="ECO:0000313" key="2">
    <source>
        <dbReference type="EMBL" id="OUM38610.1"/>
    </source>
</evidence>
<organism evidence="2 3">
    <name type="scientific">Pseudomonas putida</name>
    <name type="common">Arthrobacter siderocapsulatus</name>
    <dbReference type="NCBI Taxonomy" id="303"/>
    <lineage>
        <taxon>Bacteria</taxon>
        <taxon>Pseudomonadati</taxon>
        <taxon>Pseudomonadota</taxon>
        <taxon>Gammaproteobacteria</taxon>
        <taxon>Pseudomonadales</taxon>
        <taxon>Pseudomonadaceae</taxon>
        <taxon>Pseudomonas</taxon>
    </lineage>
</organism>
<sequence>MTSISANLHINGVSAQTLSANAAAEREQANQADQAEKGGPLSISGDTLKVGGSGQAQPTQDSEASSESAGVEALRELIKELQKQLAEEQKQLAQLMDSKMEETAKATAVSAKQASIATITGQIMTATAQLLELLQQEGGSSAGGMVSATA</sequence>
<gene>
    <name evidence="2" type="ORF">B8W72_01600</name>
</gene>
<protein>
    <submittedName>
        <fullName evidence="2">Uncharacterized protein</fullName>
    </submittedName>
</protein>
<evidence type="ECO:0000313" key="3">
    <source>
        <dbReference type="Proteomes" id="UP000196082"/>
    </source>
</evidence>
<accession>A0A1Y3LQZ2</accession>
<dbReference type="AlphaFoldDB" id="A0A1Y3LQZ2"/>
<dbReference type="Proteomes" id="UP000196082">
    <property type="component" value="Unassembled WGS sequence"/>
</dbReference>
<dbReference type="RefSeq" id="WP_086974351.1">
    <property type="nucleotide sequence ID" value="NZ_NFSB01000044.1"/>
</dbReference>
<name>A0A1Y3LQZ2_PSEPU</name>
<reference evidence="2 3" key="1">
    <citation type="submission" date="2017-05" db="EMBL/GenBank/DDBJ databases">
        <title>Whole genome sequence of Pseudomonas putida isolate 1312 commercialized as a biostimulant.</title>
        <authorList>
            <person name="Crovadore J."/>
            <person name="Blanc P."/>
            <person name="Chablais R."/>
            <person name="Cochard B."/>
            <person name="Grizard D."/>
            <person name="Lefort F."/>
        </authorList>
    </citation>
    <scope>NUCLEOTIDE SEQUENCE [LARGE SCALE GENOMIC DNA]</scope>
    <source>
        <strain evidence="2 3">1312</strain>
    </source>
</reference>
<feature type="region of interest" description="Disordered" evidence="1">
    <location>
        <begin position="19"/>
        <end position="71"/>
    </location>
</feature>
<dbReference type="EMBL" id="NFSB01000044">
    <property type="protein sequence ID" value="OUM38610.1"/>
    <property type="molecule type" value="Genomic_DNA"/>
</dbReference>